<name>A0A3B0NBF1_THEAN</name>
<gene>
    <name evidence="3" type="ORF">TAT_000332700</name>
    <name evidence="4" type="ORF">TAV_000332500</name>
</gene>
<evidence type="ECO:0000313" key="4">
    <source>
        <dbReference type="EMBL" id="SVP95169.1"/>
    </source>
</evidence>
<proteinExistence type="predicted"/>
<organism evidence="4">
    <name type="scientific">Theileria annulata</name>
    <dbReference type="NCBI Taxonomy" id="5874"/>
    <lineage>
        <taxon>Eukaryota</taxon>
        <taxon>Sar</taxon>
        <taxon>Alveolata</taxon>
        <taxon>Apicomplexa</taxon>
        <taxon>Aconoidasida</taxon>
        <taxon>Piroplasmida</taxon>
        <taxon>Theileriidae</taxon>
        <taxon>Theileria</taxon>
    </lineage>
</organism>
<feature type="domain" description="T-SNARE coiled-coil homology" evidence="2">
    <location>
        <begin position="233"/>
        <end position="268"/>
    </location>
</feature>
<feature type="compositionally biased region" description="Basic and acidic residues" evidence="1">
    <location>
        <begin position="21"/>
        <end position="36"/>
    </location>
</feature>
<dbReference type="InterPro" id="IPR000727">
    <property type="entry name" value="T_SNARE_dom"/>
</dbReference>
<evidence type="ECO:0000259" key="2">
    <source>
        <dbReference type="PROSITE" id="PS50192"/>
    </source>
</evidence>
<protein>
    <submittedName>
        <fullName evidence="4">Syntaxin, putative</fullName>
    </submittedName>
</protein>
<dbReference type="EMBL" id="UIVT01000004">
    <property type="protein sequence ID" value="SVP94324.1"/>
    <property type="molecule type" value="Genomic_DNA"/>
</dbReference>
<feature type="region of interest" description="Disordered" evidence="1">
    <location>
        <begin position="14"/>
        <end position="55"/>
    </location>
</feature>
<dbReference type="InterPro" id="IPR010989">
    <property type="entry name" value="SNARE"/>
</dbReference>
<dbReference type="PROSITE" id="PS50192">
    <property type="entry name" value="T_SNARE"/>
    <property type="match status" value="1"/>
</dbReference>
<dbReference type="Gene3D" id="1.20.58.70">
    <property type="match status" value="1"/>
</dbReference>
<dbReference type="VEuPathDB" id="PiroplasmaDB:TA08160"/>
<evidence type="ECO:0000256" key="1">
    <source>
        <dbReference type="SAM" id="MobiDB-lite"/>
    </source>
</evidence>
<dbReference type="GO" id="GO:0016192">
    <property type="term" value="P:vesicle-mediated transport"/>
    <property type="evidence" value="ECO:0007669"/>
    <property type="project" value="InterPro"/>
</dbReference>
<accession>A0A3B0NBF1</accession>
<sequence>MPKTLVFHRNLTHSYQHARHKEKEKAHRFDIKKDDSSSDPNEPSSNGNGTQSTNHVTMEILPEWLELVDECNYLLSNARMKVKELEKLQNMNLLNVFGKGGRGDYEKISNLSVEITTTFKKIEINTEKISKEVDNYIEHQLRNNAKAKIATDLVPLSISFRKMQKKFYDSLQNDSINNDMTIMNNVVRDEIIQDSVQTSHENIADRTMVTLKLLYFFSKLIFKNSLLFLKLRLQQIAVTVQDLKDMYTQMSTMLVEQGSMLDQIDYNVREFSRNSHKFAQALKLRHERDNPRKAIKTIRYLVTFIFVQVPSLFPYLYNNNIQLVFVIIKFA</sequence>
<dbReference type="EMBL" id="UIVS01000004">
    <property type="protein sequence ID" value="SVP95169.1"/>
    <property type="molecule type" value="Genomic_DNA"/>
</dbReference>
<evidence type="ECO:0000313" key="3">
    <source>
        <dbReference type="EMBL" id="SVP94324.1"/>
    </source>
</evidence>
<dbReference type="GO" id="GO:0016020">
    <property type="term" value="C:membrane"/>
    <property type="evidence" value="ECO:0007669"/>
    <property type="project" value="InterPro"/>
</dbReference>
<feature type="compositionally biased region" description="Low complexity" evidence="1">
    <location>
        <begin position="38"/>
        <end position="49"/>
    </location>
</feature>
<dbReference type="AlphaFoldDB" id="A0A3B0NBF1"/>
<dbReference type="SUPFAM" id="SSF47661">
    <property type="entry name" value="t-snare proteins"/>
    <property type="match status" value="1"/>
</dbReference>
<reference evidence="4" key="1">
    <citation type="submission" date="2018-07" db="EMBL/GenBank/DDBJ databases">
        <authorList>
            <person name="Quirk P.G."/>
            <person name="Krulwich T.A."/>
        </authorList>
    </citation>
    <scope>NUCLEOTIDE SEQUENCE</scope>
    <source>
        <strain evidence="4">Anand</strain>
    </source>
</reference>